<dbReference type="OrthoDB" id="2480932at2"/>
<comment type="caution">
    <text evidence="2">The sequence shown here is derived from an EMBL/GenBank/DDBJ whole genome shotgun (WGS) entry which is preliminary data.</text>
</comment>
<feature type="compositionally biased region" description="Basic and acidic residues" evidence="1">
    <location>
        <begin position="218"/>
        <end position="227"/>
    </location>
</feature>
<feature type="region of interest" description="Disordered" evidence="1">
    <location>
        <begin position="1169"/>
        <end position="1218"/>
    </location>
</feature>
<gene>
    <name evidence="2" type="ORF">D7M11_24530</name>
</gene>
<keyword evidence="3" id="KW-1185">Reference proteome</keyword>
<feature type="region of interest" description="Disordered" evidence="1">
    <location>
        <begin position="1066"/>
        <end position="1088"/>
    </location>
</feature>
<dbReference type="EMBL" id="RBAH01000021">
    <property type="protein sequence ID" value="RKN75972.1"/>
    <property type="molecule type" value="Genomic_DNA"/>
</dbReference>
<feature type="compositionally biased region" description="Basic and acidic residues" evidence="1">
    <location>
        <begin position="1182"/>
        <end position="1192"/>
    </location>
</feature>
<organism evidence="2 3">
    <name type="scientific">Paenibacillus ginsengarvi</name>
    <dbReference type="NCBI Taxonomy" id="400777"/>
    <lineage>
        <taxon>Bacteria</taxon>
        <taxon>Bacillati</taxon>
        <taxon>Bacillota</taxon>
        <taxon>Bacilli</taxon>
        <taxon>Bacillales</taxon>
        <taxon>Paenibacillaceae</taxon>
        <taxon>Paenibacillus</taxon>
    </lineage>
</organism>
<evidence type="ECO:0000313" key="3">
    <source>
        <dbReference type="Proteomes" id="UP000282311"/>
    </source>
</evidence>
<feature type="region of interest" description="Disordered" evidence="1">
    <location>
        <begin position="379"/>
        <end position="410"/>
    </location>
</feature>
<evidence type="ECO:0000256" key="1">
    <source>
        <dbReference type="SAM" id="MobiDB-lite"/>
    </source>
</evidence>
<protein>
    <submittedName>
        <fullName evidence="2">Uncharacterized protein</fullName>
    </submittedName>
</protein>
<feature type="compositionally biased region" description="Polar residues" evidence="1">
    <location>
        <begin position="1072"/>
        <end position="1085"/>
    </location>
</feature>
<feature type="region of interest" description="Disordered" evidence="1">
    <location>
        <begin position="1"/>
        <end position="22"/>
    </location>
</feature>
<accession>A0A3B0BSS2</accession>
<feature type="region of interest" description="Disordered" evidence="1">
    <location>
        <begin position="1575"/>
        <end position="1598"/>
    </location>
</feature>
<feature type="region of interest" description="Disordered" evidence="1">
    <location>
        <begin position="188"/>
        <end position="227"/>
    </location>
</feature>
<feature type="region of interest" description="Disordered" evidence="1">
    <location>
        <begin position="827"/>
        <end position="881"/>
    </location>
</feature>
<evidence type="ECO:0000313" key="2">
    <source>
        <dbReference type="EMBL" id="RKN75972.1"/>
    </source>
</evidence>
<feature type="compositionally biased region" description="Polar residues" evidence="1">
    <location>
        <begin position="842"/>
        <end position="852"/>
    </location>
</feature>
<proteinExistence type="predicted"/>
<dbReference type="Proteomes" id="UP000282311">
    <property type="component" value="Unassembled WGS sequence"/>
</dbReference>
<dbReference type="RefSeq" id="WP_120749904.1">
    <property type="nucleotide sequence ID" value="NZ_RBAH01000021.1"/>
</dbReference>
<feature type="region of interest" description="Disordered" evidence="1">
    <location>
        <begin position="631"/>
        <end position="650"/>
    </location>
</feature>
<name>A0A3B0BSS2_9BACL</name>
<feature type="compositionally biased region" description="Polar residues" evidence="1">
    <location>
        <begin position="1585"/>
        <end position="1595"/>
    </location>
</feature>
<sequence>MHLRQPHTSRIPTDMTRSADSDFGKRRQTLTFNGAAEFASGIMSKYGVAHGDYLGRISLIFKQQRELVRQVMGGSGSRSGTPGERLILMQQAKQAAADDTRAKQPVKPALTAADSRSVGPATGSVSFVNRVIRERAEPAVVTPNVSIAKLSFPGQNAVPSPRFEYDAPRPPYGVLSVATSQLGGLPASVTSNKSATADARGSRGPEGIGASRPFIPGQKDRDPAAERQHDRFTRYTEEKAGVIRQQDVQSFFTVNRSLWFPALAPDTASFSDKRAARQISTTGLNQTHDVPVVLRASRAAAERERLRYPIRMNRIDTQLPIKLVDLRYNRQRSEQETLPLRNASVTQGDSRTRTVFRTMDTEQHEARSGRYVAREKPVNNENDEGSVAPFGRRAGRPGAVFATEGDTSRHGRTETIRLPYTYFTHLAPWINAQEHSMTETKSRLTLPIAKIAARVEYIHSADPIALIRRSLYSTQHSQINPVFLSGRKVGSAATDSLASSAGRQLARRDAEAASMDSILANQVLSPFRQSGRFPAAFGGQRALAMPAEQHVRAEEGAIYRSSGVIRLPAVNRPVLQTVRNSASSDPILRKPFLSGSSMTGLVFRSHLAVPASFQQVASESLGVGDRRFLTSTRVSPEGRREGEQRAPNPDFAAGADAIVATTASAGTGAGAAGGTAEAKRTALPNPRFHGDRMLPGPVRDFAAWLREFPAKRSSGMTRTESIRRLASAKDDGTRETPVARLIRQAPGASPTRAIPAAVVLRKVSKEGRPVASPSTTLSAHTLAAQPAFDDWLFRKSRLEPIERSEVLPRLPGTAISDARSLLRKLGMSGRGAVTGSGKPDRSTSGARSTTDQTLRRSPNEADVPDRMQARSQLPAESLPADTRTAYAASRFSLGKDVLRKGKRLPLLARAETNALFRPYRGDSWPGAQRVVRRSTTTLPEPGPLFTAEARRLVRMVAEVNRQQLASRTEMQTEDRRVIVQRRTAALEQPKPLYVSEEARRLVRLITEASLSPLSARAEQQPRGQRVVVQRRATLQEQPKPLYTTEETRRLVRLITEANRSPLLARTERQPETQRVVQRRATTQEQPKPLYASQEMKQFIRSVTETSRPPLSARIEQQPETQRVVQRLTTATEPAPLGTASIGRLTRIIPETFRTNSQREKLDVRINPQWPMVPPEAAHSRSGRNEAPAERTYRTGTILSGTRSNSPAAGSTDMNSDRFEPGLFRRTASLRSSLRGFPSNEKPAAGLAESPLASIQRRLSGPIQRENAFAPVSVQWPTDTPVRRRFDSVNRLHEGPVKGDAPSRDIGGFQTAASSILRRHTPARTVIVTDMNGPAQPPQVSGELAARRGILPKAAEPGIRTARTLLQTVQEFIWQQMQTRRRTDGRQPVAGAGLPERVAVKPSVPVAGAGRFPPPFAWRRTPYSPAGEEAAMLQRIVSQPVRSAFPGQTAGRAAVPAISFGGRGTDAGSLRTLRRQVIPSEAWTAAASAAGRRIAAITGAPASHSAVKLPGEVQRRLASGALEQHLWRSHTNLHHAGMQVSRSFETVVKPIWQRAVGETTTLALYAGSRRIAAGAGTAGDSAASGFSPNRPHSLSGPSMVRANGQADTIRRRMSAASTVMPSPVAPRTAVSPSLASANDVAFQRSFARRSASNDTIGGVSRASLTLVDSGRAISTIGGQTGVQHSANVSSPLLEHKLGFESPSGVHVMEPADLDYRRSYMPRPTANAAVEQAPRDSKADMEELLKMVKKLPQFDIKKLAERVYREIERKMRFDRQTRGF</sequence>
<reference evidence="2 3" key="1">
    <citation type="journal article" date="2007" name="Int. J. Syst. Evol. Microbiol.">
        <title>Paenibacillus ginsengarvi sp. nov., isolated from soil from ginseng cultivation.</title>
        <authorList>
            <person name="Yoon M.H."/>
            <person name="Ten L.N."/>
            <person name="Im W.T."/>
        </authorList>
    </citation>
    <scope>NUCLEOTIDE SEQUENCE [LARGE SCALE GENOMIC DNA]</scope>
    <source>
        <strain evidence="2 3">KCTC 13059</strain>
    </source>
</reference>
<feature type="compositionally biased region" description="Basic and acidic residues" evidence="1">
    <location>
        <begin position="853"/>
        <end position="868"/>
    </location>
</feature>
<feature type="compositionally biased region" description="Low complexity" evidence="1">
    <location>
        <begin position="1575"/>
        <end position="1584"/>
    </location>
</feature>
<feature type="compositionally biased region" description="Polar residues" evidence="1">
    <location>
        <begin position="1193"/>
        <end position="1213"/>
    </location>
</feature>